<gene>
    <name evidence="2" type="ORF">HRR80_009198</name>
</gene>
<reference evidence="2" key="1">
    <citation type="submission" date="2023-01" db="EMBL/GenBank/DDBJ databases">
        <title>Exophiala dermititidis isolated from Cystic Fibrosis Patient.</title>
        <authorList>
            <person name="Kurbessoian T."/>
            <person name="Crocker A."/>
            <person name="Murante D."/>
            <person name="Hogan D.A."/>
            <person name="Stajich J.E."/>
        </authorList>
    </citation>
    <scope>NUCLEOTIDE SEQUENCE</scope>
    <source>
        <strain evidence="2">Ex8</strain>
    </source>
</reference>
<dbReference type="Proteomes" id="UP001161757">
    <property type="component" value="Unassembled WGS sequence"/>
</dbReference>
<evidence type="ECO:0000313" key="2">
    <source>
        <dbReference type="EMBL" id="KAJ8986750.1"/>
    </source>
</evidence>
<protein>
    <recommendedName>
        <fullName evidence="4">Arrestin-like N-terminal domain-containing protein</fullName>
    </recommendedName>
</protein>
<proteinExistence type="predicted"/>
<dbReference type="Gene3D" id="2.60.40.640">
    <property type="match status" value="1"/>
</dbReference>
<sequence>MNGTTVQALSTLHEQGWAPRISITVNTPTPLDAGGSQRPSNGGAWSPLQELSGVVSLTSREPLTIKHAQISFEGETRVHTQSVSKEDQRRIVTRKSRYKFLTQSLDLDNLERSNPPEAGFCHYSSQFHFIISKWVTPRSGSAPRQCLTLPPTFCHGPILTDDADNTTYAQPLIEYNLRIVAVFTDSHATGGAVKVSDQLEIHIQAGPEVFPPCDTEDWFSDLVTKQSHSLRPSIFSFQKYTMNVIAHEPSPVLMVVAHPFETTEVVIRVVVTASPRNVDIGAFATFLQRIGFKIIPGLRAKTFYSTQPFPKLPAQALLTVDGPHRLHDQILKLEQVDRSLTSWRLVATNAAPLSDRGAIVRSTIGHKIHPPRSDPTPPAEWHSEISFSIKLPNDVTPTFCSAIAARQYSLIILLKASGISIENFVLEVPIQLVSAPTLSNSVYWSDSGDGLSNVYEPEHLDYEQDSCKVIYDDPPPKYI</sequence>
<accession>A0AAN6EKC9</accession>
<name>A0AAN6EKC9_EXODE</name>
<dbReference type="EMBL" id="JAJGCB010000032">
    <property type="protein sequence ID" value="KAJ8986750.1"/>
    <property type="molecule type" value="Genomic_DNA"/>
</dbReference>
<feature type="region of interest" description="Disordered" evidence="1">
    <location>
        <begin position="26"/>
        <end position="45"/>
    </location>
</feature>
<organism evidence="2 3">
    <name type="scientific">Exophiala dermatitidis</name>
    <name type="common">Black yeast-like fungus</name>
    <name type="synonym">Wangiella dermatitidis</name>
    <dbReference type="NCBI Taxonomy" id="5970"/>
    <lineage>
        <taxon>Eukaryota</taxon>
        <taxon>Fungi</taxon>
        <taxon>Dikarya</taxon>
        <taxon>Ascomycota</taxon>
        <taxon>Pezizomycotina</taxon>
        <taxon>Eurotiomycetes</taxon>
        <taxon>Chaetothyriomycetidae</taxon>
        <taxon>Chaetothyriales</taxon>
        <taxon>Herpotrichiellaceae</taxon>
        <taxon>Exophiala</taxon>
    </lineage>
</organism>
<evidence type="ECO:0008006" key="4">
    <source>
        <dbReference type="Google" id="ProtNLM"/>
    </source>
</evidence>
<evidence type="ECO:0000313" key="3">
    <source>
        <dbReference type="Proteomes" id="UP001161757"/>
    </source>
</evidence>
<dbReference type="InterPro" id="IPR014752">
    <property type="entry name" value="Arrestin-like_C"/>
</dbReference>
<comment type="caution">
    <text evidence="2">The sequence shown here is derived from an EMBL/GenBank/DDBJ whole genome shotgun (WGS) entry which is preliminary data.</text>
</comment>
<dbReference type="AlphaFoldDB" id="A0AAN6EKC9"/>
<evidence type="ECO:0000256" key="1">
    <source>
        <dbReference type="SAM" id="MobiDB-lite"/>
    </source>
</evidence>